<gene>
    <name evidence="2" type="ORF">NN4_87570</name>
</gene>
<feature type="region of interest" description="Disordered" evidence="1">
    <location>
        <begin position="82"/>
        <end position="187"/>
    </location>
</feature>
<dbReference type="OrthoDB" id="3623544at2"/>
<organism evidence="2 3">
    <name type="scientific">Nocardia ninae NBRC 108245</name>
    <dbReference type="NCBI Taxonomy" id="1210091"/>
    <lineage>
        <taxon>Bacteria</taxon>
        <taxon>Bacillati</taxon>
        <taxon>Actinomycetota</taxon>
        <taxon>Actinomycetes</taxon>
        <taxon>Mycobacteriales</taxon>
        <taxon>Nocardiaceae</taxon>
        <taxon>Nocardia</taxon>
    </lineage>
</organism>
<comment type="caution">
    <text evidence="2">The sequence shown here is derived from an EMBL/GenBank/DDBJ whole genome shotgun (WGS) entry which is preliminary data.</text>
</comment>
<sequence>MSTRTKKTTTTTPPSSATPDRAPAAPAAAPDGVSGAGVPALRNDNDTALWAALNAQPGATTAALAQAAGIGVSTARRVLSGWESAGAARSDRDPESPRAPKTWTVADPATPQPAAPESVTTEPAAAEPAPAPASSAITESAPADAGQPDTAVAAPTGDDRADVAPPAPAGDDNTAAAQPESTQPLPAGALRGLVEDYLRDHPGEDFSPHQIGKALDRSSGAVHNALVKLTTSGVANQTSTAPKRFTFAPA</sequence>
<dbReference type="Proteomes" id="UP000321424">
    <property type="component" value="Unassembled WGS sequence"/>
</dbReference>
<dbReference type="EMBL" id="BJXA01000148">
    <property type="protein sequence ID" value="GEM44238.1"/>
    <property type="molecule type" value="Genomic_DNA"/>
</dbReference>
<reference evidence="2 3" key="1">
    <citation type="submission" date="2019-07" db="EMBL/GenBank/DDBJ databases">
        <title>Whole genome shotgun sequence of Nocardia ninae NBRC 108245.</title>
        <authorList>
            <person name="Hosoyama A."/>
            <person name="Uohara A."/>
            <person name="Ohji S."/>
            <person name="Ichikawa N."/>
        </authorList>
    </citation>
    <scope>NUCLEOTIDE SEQUENCE [LARGE SCALE GENOMIC DNA]</scope>
    <source>
        <strain evidence="2 3">NBRC 108245</strain>
    </source>
</reference>
<evidence type="ECO:0000256" key="1">
    <source>
        <dbReference type="SAM" id="MobiDB-lite"/>
    </source>
</evidence>
<feature type="compositionally biased region" description="Polar residues" evidence="1">
    <location>
        <begin position="175"/>
        <end position="184"/>
    </location>
</feature>
<protein>
    <submittedName>
        <fullName evidence="2">Uncharacterized protein</fullName>
    </submittedName>
</protein>
<dbReference type="RefSeq" id="WP_147144164.1">
    <property type="nucleotide sequence ID" value="NZ_BJXA01000148.1"/>
</dbReference>
<name>A0A511MVF2_9NOCA</name>
<keyword evidence="3" id="KW-1185">Reference proteome</keyword>
<accession>A0A511MVF2</accession>
<feature type="region of interest" description="Disordered" evidence="1">
    <location>
        <begin position="1"/>
        <end position="40"/>
    </location>
</feature>
<evidence type="ECO:0000313" key="3">
    <source>
        <dbReference type="Proteomes" id="UP000321424"/>
    </source>
</evidence>
<feature type="compositionally biased region" description="Basic and acidic residues" evidence="1">
    <location>
        <begin position="89"/>
        <end position="98"/>
    </location>
</feature>
<evidence type="ECO:0000313" key="2">
    <source>
        <dbReference type="EMBL" id="GEM44238.1"/>
    </source>
</evidence>
<feature type="compositionally biased region" description="Low complexity" evidence="1">
    <location>
        <begin position="8"/>
        <end position="40"/>
    </location>
</feature>
<proteinExistence type="predicted"/>
<dbReference type="AlphaFoldDB" id="A0A511MVF2"/>
<feature type="compositionally biased region" description="Low complexity" evidence="1">
    <location>
        <begin position="115"/>
        <end position="143"/>
    </location>
</feature>